<reference evidence="1 2" key="1">
    <citation type="submission" date="2024-01" db="EMBL/GenBank/DDBJ databases">
        <title>The genomes of 5 underutilized Papilionoideae crops provide insights into root nodulation and disease resistanc.</title>
        <authorList>
            <person name="Jiang F."/>
        </authorList>
    </citation>
    <scope>NUCLEOTIDE SEQUENCE [LARGE SCALE GENOMIC DNA]</scope>
    <source>
        <strain evidence="1">DUOXIRENSHENG_FW03</strain>
        <tissue evidence="1">Leaves</tissue>
    </source>
</reference>
<comment type="caution">
    <text evidence="1">The sequence shown here is derived from an EMBL/GenBank/DDBJ whole genome shotgun (WGS) entry which is preliminary data.</text>
</comment>
<dbReference type="Proteomes" id="UP001386955">
    <property type="component" value="Unassembled WGS sequence"/>
</dbReference>
<organism evidence="1 2">
    <name type="scientific">Psophocarpus tetragonolobus</name>
    <name type="common">Winged bean</name>
    <name type="synonym">Dolichos tetragonolobus</name>
    <dbReference type="NCBI Taxonomy" id="3891"/>
    <lineage>
        <taxon>Eukaryota</taxon>
        <taxon>Viridiplantae</taxon>
        <taxon>Streptophyta</taxon>
        <taxon>Embryophyta</taxon>
        <taxon>Tracheophyta</taxon>
        <taxon>Spermatophyta</taxon>
        <taxon>Magnoliopsida</taxon>
        <taxon>eudicotyledons</taxon>
        <taxon>Gunneridae</taxon>
        <taxon>Pentapetalae</taxon>
        <taxon>rosids</taxon>
        <taxon>fabids</taxon>
        <taxon>Fabales</taxon>
        <taxon>Fabaceae</taxon>
        <taxon>Papilionoideae</taxon>
        <taxon>50 kb inversion clade</taxon>
        <taxon>NPAAA clade</taxon>
        <taxon>indigoferoid/millettioid clade</taxon>
        <taxon>Phaseoleae</taxon>
        <taxon>Psophocarpus</taxon>
    </lineage>
</organism>
<protein>
    <submittedName>
        <fullName evidence="1">Uncharacterized protein</fullName>
    </submittedName>
</protein>
<dbReference type="EMBL" id="JAYMYS010000003">
    <property type="protein sequence ID" value="KAK7400508.1"/>
    <property type="molecule type" value="Genomic_DNA"/>
</dbReference>
<gene>
    <name evidence="1" type="ORF">VNO78_11717</name>
</gene>
<proteinExistence type="predicted"/>
<name>A0AAN9XNG5_PSOTE</name>
<sequence length="126" mass="13983">MYLWPSSCTRHQRPAVFGTITFELCRNMRRNYPVFGASFLGEEGRDIPKPLGEKMGPIKEVGLVMSLKKLEAYPVGSNSLSPKAAEGQGHDVRVASCDTQGCERSEHLIRSMGHTLLQRFSEAKAT</sequence>
<keyword evidence="2" id="KW-1185">Reference proteome</keyword>
<evidence type="ECO:0000313" key="1">
    <source>
        <dbReference type="EMBL" id="KAK7400508.1"/>
    </source>
</evidence>
<accession>A0AAN9XNG5</accession>
<dbReference type="AlphaFoldDB" id="A0AAN9XNG5"/>
<evidence type="ECO:0000313" key="2">
    <source>
        <dbReference type="Proteomes" id="UP001386955"/>
    </source>
</evidence>